<dbReference type="Gene3D" id="3.40.720.10">
    <property type="entry name" value="Alkaline Phosphatase, subunit A"/>
    <property type="match status" value="1"/>
</dbReference>
<proteinExistence type="predicted"/>
<dbReference type="SUPFAM" id="SSF53649">
    <property type="entry name" value="Alkaline phosphatase-like"/>
    <property type="match status" value="1"/>
</dbReference>
<organism evidence="2 3">
    <name type="scientific">Halocatena salina</name>
    <dbReference type="NCBI Taxonomy" id="2934340"/>
    <lineage>
        <taxon>Archaea</taxon>
        <taxon>Methanobacteriati</taxon>
        <taxon>Methanobacteriota</taxon>
        <taxon>Stenosarchaea group</taxon>
        <taxon>Halobacteria</taxon>
        <taxon>Halobacteriales</taxon>
        <taxon>Natronomonadaceae</taxon>
        <taxon>Halocatena</taxon>
    </lineage>
</organism>
<dbReference type="EMBL" id="CP096019">
    <property type="protein sequence ID" value="UPM42899.1"/>
    <property type="molecule type" value="Genomic_DNA"/>
</dbReference>
<gene>
    <name evidence="2" type="ORF">MW046_00235</name>
</gene>
<evidence type="ECO:0000313" key="2">
    <source>
        <dbReference type="EMBL" id="UPM42899.1"/>
    </source>
</evidence>
<dbReference type="InterPro" id="IPR017850">
    <property type="entry name" value="Alkaline_phosphatase_core_sf"/>
</dbReference>
<reference evidence="2" key="1">
    <citation type="submission" date="2022-04" db="EMBL/GenBank/DDBJ databases">
        <title>Halocatena sp. nov., isolated from a salt lake.</title>
        <authorList>
            <person name="Cui H.-L."/>
        </authorList>
    </citation>
    <scope>NUCLEOTIDE SEQUENCE</scope>
    <source>
        <strain evidence="2">AD-1</strain>
    </source>
</reference>
<protein>
    <recommendedName>
        <fullName evidence="4">Sulfatase</fullName>
    </recommendedName>
</protein>
<sequence length="318" mass="37015">MYTPSQLWRGFRRGVQQPSFFGQELNRLYNRRLYRREYNTDGVDVMTEDWDNLIILDACRYDLFSAQQECSGTLERRESRGSHTVEFLMGNFSGRTMTDTVYVTASPQLHRWNDRIDATFHDVINVWKHDWDDTHRTVLPRTMTDYGRRVAAQYPNKRLIVHYMQPHYPFIESPEINVGNRLDGTDKTDIWGQLRNGDTNVSPSEIWEAYRDNLDRVLPAVQELVTTVSGRSVITSDHGNMFGERSRPIPIAEWGHPPGTYTEELVTVPWQIVSASERRDIRSEQPRSSSNRFTPNADLRPDDNAVTIDRLQALGYQE</sequence>
<dbReference type="KEGG" id="haad:MW046_00235"/>
<name>A0A8U0A283_9EURY</name>
<accession>A0A8U0A283</accession>
<evidence type="ECO:0000313" key="3">
    <source>
        <dbReference type="Proteomes" id="UP000831768"/>
    </source>
</evidence>
<dbReference type="Proteomes" id="UP000831768">
    <property type="component" value="Chromosome"/>
</dbReference>
<dbReference type="RefSeq" id="WP_247993569.1">
    <property type="nucleotide sequence ID" value="NZ_CP096019.1"/>
</dbReference>
<evidence type="ECO:0008006" key="4">
    <source>
        <dbReference type="Google" id="ProtNLM"/>
    </source>
</evidence>
<evidence type="ECO:0000256" key="1">
    <source>
        <dbReference type="SAM" id="MobiDB-lite"/>
    </source>
</evidence>
<dbReference type="GeneID" id="71926428"/>
<dbReference type="AlphaFoldDB" id="A0A8U0A283"/>
<keyword evidence="3" id="KW-1185">Reference proteome</keyword>
<feature type="region of interest" description="Disordered" evidence="1">
    <location>
        <begin position="277"/>
        <end position="303"/>
    </location>
</feature>